<evidence type="ECO:0000313" key="9">
    <source>
        <dbReference type="Proteomes" id="UP000587760"/>
    </source>
</evidence>
<gene>
    <name evidence="8" type="ORF">HNR50_001961</name>
</gene>
<evidence type="ECO:0000256" key="5">
    <source>
        <dbReference type="ARBA" id="ARBA00022989"/>
    </source>
</evidence>
<evidence type="ECO:0000256" key="7">
    <source>
        <dbReference type="SAM" id="Phobius"/>
    </source>
</evidence>
<dbReference type="RefSeq" id="WP_184746419.1">
    <property type="nucleotide sequence ID" value="NZ_JACHGJ010000003.1"/>
</dbReference>
<evidence type="ECO:0000256" key="1">
    <source>
        <dbReference type="ARBA" id="ARBA00004651"/>
    </source>
</evidence>
<keyword evidence="9" id="KW-1185">Reference proteome</keyword>
<keyword evidence="6 7" id="KW-0472">Membrane</keyword>
<evidence type="ECO:0000256" key="6">
    <source>
        <dbReference type="ARBA" id="ARBA00023136"/>
    </source>
</evidence>
<dbReference type="EMBL" id="JACHGJ010000003">
    <property type="protein sequence ID" value="MBB6480298.1"/>
    <property type="molecule type" value="Genomic_DNA"/>
</dbReference>
<sequence length="165" mass="18377">MKTIRMRLATFLILTVIWLLVMYPFSSADLALGAGIALFLSLLPLPGLRIYEEISLAPRKIIYALIFLLVFVKAVILSNLDVAFRVLKPSLPINPGIVRVKTKLKSRLGRLFLANAITLTPGTITVEAEGEDFYIHWIDVASHDVDESTSKIVSGFEKYLEVIFG</sequence>
<accession>A0A841RCA4</accession>
<keyword evidence="3" id="KW-1003">Cell membrane</keyword>
<comment type="subcellular location">
    <subcellularLocation>
        <location evidence="1">Cell membrane</location>
        <topology evidence="1">Multi-pass membrane protein</topology>
    </subcellularLocation>
</comment>
<dbReference type="PIRSF" id="PIRSF019239">
    <property type="entry name" value="MrpE"/>
    <property type="match status" value="1"/>
</dbReference>
<dbReference type="GO" id="GO:0005886">
    <property type="term" value="C:plasma membrane"/>
    <property type="evidence" value="ECO:0007669"/>
    <property type="project" value="UniProtKB-SubCell"/>
</dbReference>
<evidence type="ECO:0000256" key="3">
    <source>
        <dbReference type="ARBA" id="ARBA00022475"/>
    </source>
</evidence>
<reference evidence="8 9" key="1">
    <citation type="submission" date="2020-08" db="EMBL/GenBank/DDBJ databases">
        <title>Genomic Encyclopedia of Type Strains, Phase IV (KMG-IV): sequencing the most valuable type-strain genomes for metagenomic binning, comparative biology and taxonomic classification.</title>
        <authorList>
            <person name="Goeker M."/>
        </authorList>
    </citation>
    <scope>NUCLEOTIDE SEQUENCE [LARGE SCALE GENOMIC DNA]</scope>
    <source>
        <strain evidence="8 9">DSM 2461</strain>
    </source>
</reference>
<protein>
    <submittedName>
        <fullName evidence="8">Multicomponent Na+:H+ antiporter subunit E</fullName>
    </submittedName>
</protein>
<dbReference type="AlphaFoldDB" id="A0A841RCA4"/>
<feature type="transmembrane region" description="Helical" evidence="7">
    <location>
        <begin position="61"/>
        <end position="80"/>
    </location>
</feature>
<evidence type="ECO:0000256" key="2">
    <source>
        <dbReference type="ARBA" id="ARBA00006228"/>
    </source>
</evidence>
<evidence type="ECO:0000256" key="4">
    <source>
        <dbReference type="ARBA" id="ARBA00022692"/>
    </source>
</evidence>
<dbReference type="PANTHER" id="PTHR34584">
    <property type="entry name" value="NA(+)/H(+) ANTIPORTER SUBUNIT E1"/>
    <property type="match status" value="1"/>
</dbReference>
<dbReference type="Pfam" id="PF01899">
    <property type="entry name" value="MNHE"/>
    <property type="match status" value="1"/>
</dbReference>
<name>A0A841RCA4_9SPIO</name>
<dbReference type="GO" id="GO:0008324">
    <property type="term" value="F:monoatomic cation transmembrane transporter activity"/>
    <property type="evidence" value="ECO:0007669"/>
    <property type="project" value="InterPro"/>
</dbReference>
<dbReference type="InterPro" id="IPR002758">
    <property type="entry name" value="Cation_antiport_E"/>
</dbReference>
<comment type="similarity">
    <text evidence="2">Belongs to the CPA3 antiporters (TC 2.A.63) subunit E family.</text>
</comment>
<evidence type="ECO:0000313" key="8">
    <source>
        <dbReference type="EMBL" id="MBB6480298.1"/>
    </source>
</evidence>
<proteinExistence type="inferred from homology"/>
<organism evidence="8 9">
    <name type="scientific">Spirochaeta isovalerica</name>
    <dbReference type="NCBI Taxonomy" id="150"/>
    <lineage>
        <taxon>Bacteria</taxon>
        <taxon>Pseudomonadati</taxon>
        <taxon>Spirochaetota</taxon>
        <taxon>Spirochaetia</taxon>
        <taxon>Spirochaetales</taxon>
        <taxon>Spirochaetaceae</taxon>
        <taxon>Spirochaeta</taxon>
    </lineage>
</organism>
<comment type="caution">
    <text evidence="8">The sequence shown here is derived from an EMBL/GenBank/DDBJ whole genome shotgun (WGS) entry which is preliminary data.</text>
</comment>
<keyword evidence="5 7" id="KW-1133">Transmembrane helix</keyword>
<dbReference type="PANTHER" id="PTHR34584:SF1">
    <property type="entry name" value="NA(+)_H(+) ANTIPORTER SUBUNIT E1"/>
    <property type="match status" value="1"/>
</dbReference>
<dbReference type="Proteomes" id="UP000587760">
    <property type="component" value="Unassembled WGS sequence"/>
</dbReference>
<keyword evidence="4 7" id="KW-0812">Transmembrane</keyword>